<feature type="domain" description="Amidohydrolase-related" evidence="2">
    <location>
        <begin position="68"/>
        <end position="274"/>
    </location>
</feature>
<proteinExistence type="inferred from homology"/>
<dbReference type="InterPro" id="IPR006680">
    <property type="entry name" value="Amidohydro-rel"/>
</dbReference>
<evidence type="ECO:0000259" key="2">
    <source>
        <dbReference type="Pfam" id="PF04909"/>
    </source>
</evidence>
<sequence length="275" mass="31314">MNHPNLYYAHWQPDEDHPTLGAQTRKLGQRNYLAEDFISEATPHGMVKAVHIQAAIGSKDPVEETKWLQSTQDRTGFPSAIVGYVDLRAPDAHWQIERHLEYPSFKGIRDFSYGDYLNSMDFLKSYSLLSRYDLVSSIAAEATEMTKVLNLARLYPETVIVLDHAGLPQERTDDYFLLWKTGMARVAEAQNVICKISGLGMADNNWNVESIRPYVETCIEVFGPSRCIFATNWPIDSLWSSYGAVIDAYKDITKHYSITEKNAMFLGNTENIYKI</sequence>
<reference evidence="3" key="1">
    <citation type="submission" date="2018-05" db="EMBL/GenBank/DDBJ databases">
        <authorList>
            <person name="Lanie J.A."/>
            <person name="Ng W.-L."/>
            <person name="Kazmierczak K.M."/>
            <person name="Andrzejewski T.M."/>
            <person name="Davidsen T.M."/>
            <person name="Wayne K.J."/>
            <person name="Tettelin H."/>
            <person name="Glass J.I."/>
            <person name="Rusch D."/>
            <person name="Podicherti R."/>
            <person name="Tsui H.-C.T."/>
            <person name="Winkler M.E."/>
        </authorList>
    </citation>
    <scope>NUCLEOTIDE SEQUENCE</scope>
</reference>
<dbReference type="InterPro" id="IPR052350">
    <property type="entry name" value="Metallo-dep_Lactonases"/>
</dbReference>
<evidence type="ECO:0000313" key="3">
    <source>
        <dbReference type="EMBL" id="SVA66057.1"/>
    </source>
</evidence>
<dbReference type="PANTHER" id="PTHR43569:SF1">
    <property type="entry name" value="BLL3371 PROTEIN"/>
    <property type="match status" value="1"/>
</dbReference>
<protein>
    <recommendedName>
        <fullName evidence="2">Amidohydrolase-related domain-containing protein</fullName>
    </recommendedName>
</protein>
<dbReference type="SUPFAM" id="SSF51556">
    <property type="entry name" value="Metallo-dependent hydrolases"/>
    <property type="match status" value="1"/>
</dbReference>
<dbReference type="Pfam" id="PF04909">
    <property type="entry name" value="Amidohydro_2"/>
    <property type="match status" value="1"/>
</dbReference>
<dbReference type="EMBL" id="UINC01015741">
    <property type="protein sequence ID" value="SVA66057.1"/>
    <property type="molecule type" value="Genomic_DNA"/>
</dbReference>
<dbReference type="AlphaFoldDB" id="A0A381XPC0"/>
<organism evidence="3">
    <name type="scientific">marine metagenome</name>
    <dbReference type="NCBI Taxonomy" id="408172"/>
    <lineage>
        <taxon>unclassified sequences</taxon>
        <taxon>metagenomes</taxon>
        <taxon>ecological metagenomes</taxon>
    </lineage>
</organism>
<comment type="similarity">
    <text evidence="1">Belongs to the metallo-dependent hydrolases superfamily.</text>
</comment>
<gene>
    <name evidence="3" type="ORF">METZ01_LOCUS118911</name>
</gene>
<dbReference type="GO" id="GO:0016787">
    <property type="term" value="F:hydrolase activity"/>
    <property type="evidence" value="ECO:0007669"/>
    <property type="project" value="InterPro"/>
</dbReference>
<evidence type="ECO:0000256" key="1">
    <source>
        <dbReference type="ARBA" id="ARBA00038310"/>
    </source>
</evidence>
<dbReference type="PANTHER" id="PTHR43569">
    <property type="entry name" value="AMIDOHYDROLASE"/>
    <property type="match status" value="1"/>
</dbReference>
<name>A0A381XPC0_9ZZZZ</name>
<accession>A0A381XPC0</accession>
<dbReference type="InterPro" id="IPR032466">
    <property type="entry name" value="Metal_Hydrolase"/>
</dbReference>
<dbReference type="Gene3D" id="3.20.20.140">
    <property type="entry name" value="Metal-dependent hydrolases"/>
    <property type="match status" value="1"/>
</dbReference>